<dbReference type="PANTHER" id="PTHR11579">
    <property type="entry name" value="PROTEIN-L-ISOASPARTATE O-METHYLTRANSFERASE"/>
    <property type="match status" value="1"/>
</dbReference>
<dbReference type="Proteomes" id="UP000886100">
    <property type="component" value="Unassembled WGS sequence"/>
</dbReference>
<dbReference type="Gene3D" id="3.40.50.150">
    <property type="entry name" value="Vaccinia Virus protein VP39"/>
    <property type="match status" value="1"/>
</dbReference>
<evidence type="ECO:0000256" key="3">
    <source>
        <dbReference type="ARBA" id="ARBA00030757"/>
    </source>
</evidence>
<evidence type="ECO:0000313" key="4">
    <source>
        <dbReference type="EMBL" id="HHH13574.1"/>
    </source>
</evidence>
<evidence type="ECO:0000256" key="2">
    <source>
        <dbReference type="ARBA" id="ARBA00013346"/>
    </source>
</evidence>
<dbReference type="GO" id="GO:0005737">
    <property type="term" value="C:cytoplasm"/>
    <property type="evidence" value="ECO:0007669"/>
    <property type="project" value="TreeGrafter"/>
</dbReference>
<accession>A0A7C5IYY5</accession>
<protein>
    <recommendedName>
        <fullName evidence="2">Protein-L-isoaspartate O-methyltransferase</fullName>
    </recommendedName>
    <alternativeName>
        <fullName evidence="3">Protein L-isoaspartyl methyltransferase</fullName>
    </alternativeName>
</protein>
<dbReference type="EMBL" id="DROM01000301">
    <property type="protein sequence ID" value="HHH13574.1"/>
    <property type="molecule type" value="Genomic_DNA"/>
</dbReference>
<proteinExistence type="inferred from homology"/>
<dbReference type="GO" id="GO:0004719">
    <property type="term" value="F:protein-L-isoaspartate (D-aspartate) O-methyltransferase activity"/>
    <property type="evidence" value="ECO:0007669"/>
    <property type="project" value="InterPro"/>
</dbReference>
<reference evidence="4" key="1">
    <citation type="journal article" date="2020" name="mSystems">
        <title>Genome- and Community-Level Interaction Insights into Carbon Utilization and Element Cycling Functions of Hydrothermarchaeota in Hydrothermal Sediment.</title>
        <authorList>
            <person name="Zhou Z."/>
            <person name="Liu Y."/>
            <person name="Xu W."/>
            <person name="Pan J."/>
            <person name="Luo Z.H."/>
            <person name="Li M."/>
        </authorList>
    </citation>
    <scope>NUCLEOTIDE SEQUENCE [LARGE SCALE GENOMIC DNA]</scope>
    <source>
        <strain evidence="4">HyVt-535</strain>
    </source>
</reference>
<dbReference type="CDD" id="cd02440">
    <property type="entry name" value="AdoMet_MTases"/>
    <property type="match status" value="1"/>
</dbReference>
<organism evidence="4">
    <name type="scientific">Thiolapillus brandeum</name>
    <dbReference type="NCBI Taxonomy" id="1076588"/>
    <lineage>
        <taxon>Bacteria</taxon>
        <taxon>Pseudomonadati</taxon>
        <taxon>Pseudomonadota</taxon>
        <taxon>Gammaproteobacteria</taxon>
        <taxon>Chromatiales</taxon>
        <taxon>Sedimenticolaceae</taxon>
        <taxon>Thiolapillus</taxon>
    </lineage>
</organism>
<dbReference type="InterPro" id="IPR029063">
    <property type="entry name" value="SAM-dependent_MTases_sf"/>
</dbReference>
<dbReference type="SUPFAM" id="SSF53335">
    <property type="entry name" value="S-adenosyl-L-methionine-dependent methyltransferases"/>
    <property type="match status" value="1"/>
</dbReference>
<dbReference type="AlphaFoldDB" id="A0A7C5IYY5"/>
<gene>
    <name evidence="4" type="ORF">ENJ98_05005</name>
</gene>
<name>A0A7C5IYY5_9GAMM</name>
<comment type="similarity">
    <text evidence="1">Belongs to the methyltransferase superfamily. L-isoaspartyl/D-aspartyl protein methyltransferase family.</text>
</comment>
<dbReference type="Pfam" id="PF01135">
    <property type="entry name" value="PCMT"/>
    <property type="match status" value="1"/>
</dbReference>
<evidence type="ECO:0000256" key="1">
    <source>
        <dbReference type="ARBA" id="ARBA00005369"/>
    </source>
</evidence>
<dbReference type="InterPro" id="IPR000682">
    <property type="entry name" value="PCMT"/>
</dbReference>
<sequence length="220" mass="24988">MIMTDLEKARFNMAEQQIRPWEVFDERVLRVMQEVPRERFVPHDYLELAFADLRIPLGHGETMMEPKVEARMLQALEIRPTDHVLEVGTGSGFVTACLATLGNSVVSYDIHEDFIQSAADKLARQGINNVHLHLGNPLTLENLPKEGFNVVAVTGSMPFYDPALEAVLAPGGRLFQVVGESPVMHAMRVTRRGDEFVQDYLFETDLPPLRHIPEPRHFRF</sequence>
<dbReference type="PANTHER" id="PTHR11579:SF18">
    <property type="entry name" value="PROTEIN-L-ISOASPARTATE O-METHYLTRANSFERASE"/>
    <property type="match status" value="1"/>
</dbReference>
<comment type="caution">
    <text evidence="4">The sequence shown here is derived from an EMBL/GenBank/DDBJ whole genome shotgun (WGS) entry which is preliminary data.</text>
</comment>